<protein>
    <recommendedName>
        <fullName evidence="5">Fimbrillin family protein</fullName>
    </recommendedName>
</protein>
<organism evidence="3 4">
    <name type="scientific">Elizabethkingia anophelis</name>
    <dbReference type="NCBI Taxonomy" id="1117645"/>
    <lineage>
        <taxon>Bacteria</taxon>
        <taxon>Pseudomonadati</taxon>
        <taxon>Bacteroidota</taxon>
        <taxon>Flavobacteriia</taxon>
        <taxon>Flavobacteriales</taxon>
        <taxon>Weeksellaceae</taxon>
        <taxon>Elizabethkingia</taxon>
    </lineage>
</organism>
<evidence type="ECO:0000256" key="1">
    <source>
        <dbReference type="SAM" id="MobiDB-lite"/>
    </source>
</evidence>
<evidence type="ECO:0000313" key="4">
    <source>
        <dbReference type="Proteomes" id="UP000190848"/>
    </source>
</evidence>
<dbReference type="PROSITE" id="PS51257">
    <property type="entry name" value="PROKAR_LIPOPROTEIN"/>
    <property type="match status" value="1"/>
</dbReference>
<proteinExistence type="predicted"/>
<feature type="signal peptide" evidence="2">
    <location>
        <begin position="1"/>
        <end position="23"/>
    </location>
</feature>
<feature type="region of interest" description="Disordered" evidence="1">
    <location>
        <begin position="564"/>
        <end position="586"/>
    </location>
</feature>
<keyword evidence="2" id="KW-0732">Signal</keyword>
<evidence type="ECO:0000313" key="3">
    <source>
        <dbReference type="EMBL" id="AQX00655.1"/>
    </source>
</evidence>
<dbReference type="KEGG" id="een:BBD30_10425"/>
<gene>
    <name evidence="3" type="ORF">BBD32_03845</name>
</gene>
<evidence type="ECO:0000256" key="2">
    <source>
        <dbReference type="SAM" id="SignalP"/>
    </source>
</evidence>
<accession>A0AAU8UR35</accession>
<sequence>MKSKIFTHIRVVLLFIISFSVLSCRNTTDNVEGESQATVKINLLGISEAIDVPLKQASVSRNGAIQTAYVAEVPYNKDYNIVATITPDISSVKENAQTQASVNPTAWTTTPQAPTTNPIGANVKYLVMVFDENGNRITAQEHVYDSSNQSNTANQMILNAGKNYTFVAISYNNTTAPTFNAAATTLSDVTNTIAVDNTSDYLYYNSGLVNIIYGQQNYINITFRHVNSKVSLVVDATTEMGRITAIAANIAGTGSVNLAANGTTASGTATPYNKSFTFPAPNTQIVTSSSVLVSSAGNAHTINITSVSTNGSPARTDIPAINVPAGTFQKGVTYKVNLSFQATGILIGGLIWARGNLAYDWVNKIYYNRYYPQETGSNYRDTDYWNFGSTETPLVPKKIINGWTDANTAPVNQITLPIQDPCKLVAGGKWRMPTVSDFANLGVFKVHNGGDMSGVNDGLSTTTFAGGTAQPNGNITGNNFPYVYFDGANEMGGAAVRLRFYAAGRYFGNFTTAQAAAGYQNGDNAAWTANNAQYMASDAMPYLTGADANVRAMVPSIVNGDSSGGNKTFVTRRGQPSDDGNWSADDRIPVRCVKNP</sequence>
<dbReference type="AlphaFoldDB" id="A0AAU8UR35"/>
<name>A0AAU8UR35_9FLAO</name>
<feature type="chain" id="PRO_5043358647" description="Fimbrillin family protein" evidence="2">
    <location>
        <begin position="24"/>
        <end position="596"/>
    </location>
</feature>
<dbReference type="RefSeq" id="WP_078395382.1">
    <property type="nucleotide sequence ID" value="NZ_CP016372.1"/>
</dbReference>
<dbReference type="Proteomes" id="UP000190848">
    <property type="component" value="Chromosome"/>
</dbReference>
<evidence type="ECO:0008006" key="5">
    <source>
        <dbReference type="Google" id="ProtNLM"/>
    </source>
</evidence>
<dbReference type="EMBL" id="CP016374">
    <property type="protein sequence ID" value="AQX00655.1"/>
    <property type="molecule type" value="Genomic_DNA"/>
</dbReference>
<reference evidence="3 4" key="1">
    <citation type="submission" date="2016-07" db="EMBL/GenBank/DDBJ databases">
        <title>Revisiting the taxonomy of the Elizabethkingia Genus using Whole-Genome Sequencing, Optical Mapping, and MALDI-TOF, along with proposal of three novel Elizabethkingia species: Elizabethkingia bruuniana sp. nov., Elizabethkingia ursingii sp. nov., and Elizabethkingia occulta sp. nov.</title>
        <authorList>
            <person name="Nicholson A.C."/>
        </authorList>
    </citation>
    <scope>NUCLEOTIDE SEQUENCE [LARGE SCALE GENOMIC DNA]</scope>
    <source>
        <strain evidence="3 4">F3201</strain>
    </source>
</reference>